<dbReference type="Pfam" id="PF04214">
    <property type="entry name" value="DUF411"/>
    <property type="match status" value="1"/>
</dbReference>
<dbReference type="InterPro" id="IPR008554">
    <property type="entry name" value="Glutaredoxin-like"/>
</dbReference>
<reference evidence="1 2" key="1">
    <citation type="submission" date="2021-11" db="EMBL/GenBank/DDBJ databases">
        <title>Whole genome of Geoglobus acetivorans.</title>
        <authorList>
            <person name="Liu D."/>
        </authorList>
    </citation>
    <scope>NUCLEOTIDE SEQUENCE [LARGE SCALE GENOMIC DNA]</scope>
    <source>
        <strain evidence="1 2">SBH6</strain>
    </source>
</reference>
<evidence type="ECO:0000313" key="1">
    <source>
        <dbReference type="EMBL" id="XAT64787.1"/>
    </source>
</evidence>
<dbReference type="InterPro" id="IPR036249">
    <property type="entry name" value="Thioredoxin-like_sf"/>
</dbReference>
<sequence length="157" mass="17290">MRKSFYLIAGIVVLSAVIAINAFSQNSTPESSENDWNRAITLYKTQYCGCCEQYIAYLRENGYNVEVVNVDDLPALFDKYRVPDDMRSCHISDLGGYFAVGHIPAEAIDKLMKEHPAIDGISLPGMPSGSPGMPGNKEEPFVVYALKDGNAEVFTTL</sequence>
<dbReference type="Gene3D" id="3.40.30.10">
    <property type="entry name" value="Glutaredoxin"/>
    <property type="match status" value="1"/>
</dbReference>
<accession>A0ABZ3H5W0</accession>
<protein>
    <submittedName>
        <fullName evidence="1">Glutaredoxin family protein</fullName>
    </submittedName>
</protein>
<name>A0ABZ3H5W0_GEOAI</name>
<dbReference type="SUPFAM" id="SSF52833">
    <property type="entry name" value="Thioredoxin-like"/>
    <property type="match status" value="1"/>
</dbReference>
<dbReference type="RefSeq" id="WP_193807644.1">
    <property type="nucleotide sequence ID" value="NZ_CP087714.1"/>
</dbReference>
<dbReference type="Pfam" id="PF05768">
    <property type="entry name" value="Glrx-like"/>
    <property type="match status" value="1"/>
</dbReference>
<gene>
    <name evidence="1" type="ORF">LPQ35_05295</name>
</gene>
<dbReference type="InterPro" id="IPR007332">
    <property type="entry name" value="DUF411"/>
</dbReference>
<keyword evidence="2" id="KW-1185">Reference proteome</keyword>
<dbReference type="Proteomes" id="UP001492541">
    <property type="component" value="Chromosome"/>
</dbReference>
<dbReference type="GeneID" id="90449079"/>
<evidence type="ECO:0000313" key="2">
    <source>
        <dbReference type="Proteomes" id="UP001492541"/>
    </source>
</evidence>
<proteinExistence type="predicted"/>
<dbReference type="EMBL" id="CP087714">
    <property type="protein sequence ID" value="XAT64787.1"/>
    <property type="molecule type" value="Genomic_DNA"/>
</dbReference>
<organism evidence="1 2">
    <name type="scientific">Geoglobus acetivorans</name>
    <dbReference type="NCBI Taxonomy" id="565033"/>
    <lineage>
        <taxon>Archaea</taxon>
        <taxon>Methanobacteriati</taxon>
        <taxon>Methanobacteriota</taxon>
        <taxon>Archaeoglobi</taxon>
        <taxon>Archaeoglobales</taxon>
        <taxon>Archaeoglobaceae</taxon>
        <taxon>Geoglobus</taxon>
    </lineage>
</organism>